<evidence type="ECO:0000313" key="8">
    <source>
        <dbReference type="EMBL" id="PQO28285.1"/>
    </source>
</evidence>
<dbReference type="AlphaFoldDB" id="A0A2S8F809"/>
<dbReference type="SUPFAM" id="SSF88946">
    <property type="entry name" value="Sigma2 domain of RNA polymerase sigma factors"/>
    <property type="match status" value="1"/>
</dbReference>
<comment type="caution">
    <text evidence="8">The sequence shown here is derived from an EMBL/GenBank/DDBJ whole genome shotgun (WGS) entry which is preliminary data.</text>
</comment>
<evidence type="ECO:0000256" key="5">
    <source>
        <dbReference type="ARBA" id="ARBA00023163"/>
    </source>
</evidence>
<dbReference type="PANTHER" id="PTHR43133:SF62">
    <property type="entry name" value="RNA POLYMERASE SIGMA FACTOR SIGZ"/>
    <property type="match status" value="1"/>
</dbReference>
<dbReference type="SUPFAM" id="SSF88659">
    <property type="entry name" value="Sigma3 and sigma4 domains of RNA polymerase sigma factors"/>
    <property type="match status" value="1"/>
</dbReference>
<dbReference type="InterPro" id="IPR007630">
    <property type="entry name" value="RNA_pol_sigma70_r4"/>
</dbReference>
<dbReference type="InterPro" id="IPR036388">
    <property type="entry name" value="WH-like_DNA-bd_sf"/>
</dbReference>
<comment type="similarity">
    <text evidence="1">Belongs to the sigma-70 factor family. ECF subfamily.</text>
</comment>
<evidence type="ECO:0000256" key="1">
    <source>
        <dbReference type="ARBA" id="ARBA00010641"/>
    </source>
</evidence>
<dbReference type="InterPro" id="IPR014284">
    <property type="entry name" value="RNA_pol_sigma-70_dom"/>
</dbReference>
<dbReference type="Gene3D" id="1.10.10.10">
    <property type="entry name" value="Winged helix-like DNA-binding domain superfamily/Winged helix DNA-binding domain"/>
    <property type="match status" value="1"/>
</dbReference>
<dbReference type="PANTHER" id="PTHR43133">
    <property type="entry name" value="RNA POLYMERASE ECF-TYPE SIGMA FACTO"/>
    <property type="match status" value="1"/>
</dbReference>
<organism evidence="8 9">
    <name type="scientific">Blastopirellula marina</name>
    <dbReference type="NCBI Taxonomy" id="124"/>
    <lineage>
        <taxon>Bacteria</taxon>
        <taxon>Pseudomonadati</taxon>
        <taxon>Planctomycetota</taxon>
        <taxon>Planctomycetia</taxon>
        <taxon>Pirellulales</taxon>
        <taxon>Pirellulaceae</taxon>
        <taxon>Blastopirellula</taxon>
    </lineage>
</organism>
<protein>
    <submittedName>
        <fullName evidence="8">Sigma-70 family RNA polymerase sigma factor</fullName>
    </submittedName>
</protein>
<keyword evidence="3" id="KW-0731">Sigma factor</keyword>
<dbReference type="InterPro" id="IPR013324">
    <property type="entry name" value="RNA_pol_sigma_r3/r4-like"/>
</dbReference>
<dbReference type="NCBIfam" id="TIGR02937">
    <property type="entry name" value="sigma70-ECF"/>
    <property type="match status" value="1"/>
</dbReference>
<sequence length="195" mass="22458">MSLIGRCRIGGCGIEDPKALTFPSEQRLTEAEIAALYEEHGEELRRFLWGVVSDWSQIQDITQTTFRKLVEVGHQTETESRKAWLFQVAYREALAYRRRQGTHKKALDRLQENQADDATVEDDPLVRAEVTVMVREAVDQLSPDLQQVLRMRIYEDKTFSQIAKELDIPLGTALGRMRNAMIKLRGKLAWIQRDA</sequence>
<proteinExistence type="inferred from homology"/>
<dbReference type="Pfam" id="PF04545">
    <property type="entry name" value="Sigma70_r4"/>
    <property type="match status" value="1"/>
</dbReference>
<dbReference type="InterPro" id="IPR013325">
    <property type="entry name" value="RNA_pol_sigma_r2"/>
</dbReference>
<gene>
    <name evidence="8" type="ORF">C5Y98_25655</name>
</gene>
<dbReference type="Pfam" id="PF04542">
    <property type="entry name" value="Sigma70_r2"/>
    <property type="match status" value="1"/>
</dbReference>
<dbReference type="InterPro" id="IPR007627">
    <property type="entry name" value="RNA_pol_sigma70_r2"/>
</dbReference>
<accession>A0A2S8F809</accession>
<reference evidence="8 9" key="1">
    <citation type="submission" date="2018-02" db="EMBL/GenBank/DDBJ databases">
        <title>Comparative genomes isolates from brazilian mangrove.</title>
        <authorList>
            <person name="Araujo J.E."/>
            <person name="Taketani R.G."/>
            <person name="Silva M.C.P."/>
            <person name="Loureco M.V."/>
            <person name="Andreote F.D."/>
        </authorList>
    </citation>
    <scope>NUCLEOTIDE SEQUENCE [LARGE SCALE GENOMIC DNA]</scope>
    <source>
        <strain evidence="8 9">NAP PRIS-MGV</strain>
    </source>
</reference>
<evidence type="ECO:0000256" key="4">
    <source>
        <dbReference type="ARBA" id="ARBA00023125"/>
    </source>
</evidence>
<keyword evidence="5" id="KW-0804">Transcription</keyword>
<evidence type="ECO:0000259" key="6">
    <source>
        <dbReference type="Pfam" id="PF04542"/>
    </source>
</evidence>
<evidence type="ECO:0000313" key="9">
    <source>
        <dbReference type="Proteomes" id="UP000239388"/>
    </source>
</evidence>
<dbReference type="GO" id="GO:0003677">
    <property type="term" value="F:DNA binding"/>
    <property type="evidence" value="ECO:0007669"/>
    <property type="project" value="UniProtKB-KW"/>
</dbReference>
<evidence type="ECO:0000256" key="2">
    <source>
        <dbReference type="ARBA" id="ARBA00023015"/>
    </source>
</evidence>
<dbReference type="GO" id="GO:0006352">
    <property type="term" value="P:DNA-templated transcription initiation"/>
    <property type="evidence" value="ECO:0007669"/>
    <property type="project" value="InterPro"/>
</dbReference>
<dbReference type="CDD" id="cd06171">
    <property type="entry name" value="Sigma70_r4"/>
    <property type="match status" value="1"/>
</dbReference>
<feature type="domain" description="RNA polymerase sigma-70 region 4" evidence="7">
    <location>
        <begin position="137"/>
        <end position="185"/>
    </location>
</feature>
<dbReference type="GO" id="GO:0016987">
    <property type="term" value="F:sigma factor activity"/>
    <property type="evidence" value="ECO:0007669"/>
    <property type="project" value="UniProtKB-KW"/>
</dbReference>
<dbReference type="Gene3D" id="1.10.1740.10">
    <property type="match status" value="1"/>
</dbReference>
<dbReference type="EMBL" id="PUIB01000025">
    <property type="protein sequence ID" value="PQO28285.1"/>
    <property type="molecule type" value="Genomic_DNA"/>
</dbReference>
<keyword evidence="4" id="KW-0238">DNA-binding</keyword>
<dbReference type="InterPro" id="IPR039425">
    <property type="entry name" value="RNA_pol_sigma-70-like"/>
</dbReference>
<evidence type="ECO:0000259" key="7">
    <source>
        <dbReference type="Pfam" id="PF04545"/>
    </source>
</evidence>
<feature type="domain" description="RNA polymerase sigma-70 region 2" evidence="6">
    <location>
        <begin position="36"/>
        <end position="101"/>
    </location>
</feature>
<evidence type="ECO:0000256" key="3">
    <source>
        <dbReference type="ARBA" id="ARBA00023082"/>
    </source>
</evidence>
<keyword evidence="2" id="KW-0805">Transcription regulation</keyword>
<dbReference type="Proteomes" id="UP000239388">
    <property type="component" value="Unassembled WGS sequence"/>
</dbReference>
<name>A0A2S8F809_9BACT</name>